<dbReference type="SUPFAM" id="SSF50104">
    <property type="entry name" value="Translation proteins SH3-like domain"/>
    <property type="match status" value="1"/>
</dbReference>
<feature type="non-terminal residue" evidence="7">
    <location>
        <position position="1"/>
    </location>
</feature>
<dbReference type="EMBL" id="PEYD01000004">
    <property type="protein sequence ID" value="PIS39780.1"/>
    <property type="molecule type" value="Genomic_DNA"/>
</dbReference>
<dbReference type="Pfam" id="PF17136">
    <property type="entry name" value="ribosomal_L24"/>
    <property type="match status" value="1"/>
</dbReference>
<comment type="caution">
    <text evidence="7">The sequence shown here is derived from an EMBL/GenBank/DDBJ whole genome shotgun (WGS) entry which is preliminary data.</text>
</comment>
<dbReference type="InterPro" id="IPR041988">
    <property type="entry name" value="Ribosomal_uL24_KOW"/>
</dbReference>
<dbReference type="AlphaFoldDB" id="A0A2H0YMU6"/>
<dbReference type="InterPro" id="IPR008991">
    <property type="entry name" value="Translation_prot_SH3-like_sf"/>
</dbReference>
<evidence type="ECO:0000256" key="1">
    <source>
        <dbReference type="ARBA" id="ARBA00010618"/>
    </source>
</evidence>
<organism evidence="7 8">
    <name type="scientific">Candidatus Nealsonbacteria bacterium CG08_land_8_20_14_0_20_38_20</name>
    <dbReference type="NCBI Taxonomy" id="1974705"/>
    <lineage>
        <taxon>Bacteria</taxon>
        <taxon>Candidatus Nealsoniibacteriota</taxon>
    </lineage>
</organism>
<accession>A0A2H0YMU6</accession>
<evidence type="ECO:0000256" key="3">
    <source>
        <dbReference type="ARBA" id="ARBA00023274"/>
    </source>
</evidence>
<dbReference type="PANTHER" id="PTHR12903">
    <property type="entry name" value="MITOCHONDRIAL RIBOSOMAL PROTEIN L24"/>
    <property type="match status" value="1"/>
</dbReference>
<dbReference type="GO" id="GO:0003723">
    <property type="term" value="F:RNA binding"/>
    <property type="evidence" value="ECO:0007669"/>
    <property type="project" value="InterPro"/>
</dbReference>
<gene>
    <name evidence="7" type="primary">rplX</name>
    <name evidence="7" type="ORF">COT33_00315</name>
</gene>
<dbReference type="InterPro" id="IPR003256">
    <property type="entry name" value="Ribosomal_uL24"/>
</dbReference>
<dbReference type="Proteomes" id="UP000230088">
    <property type="component" value="Unassembled WGS sequence"/>
</dbReference>
<evidence type="ECO:0000256" key="2">
    <source>
        <dbReference type="ARBA" id="ARBA00022980"/>
    </source>
</evidence>
<evidence type="ECO:0000313" key="7">
    <source>
        <dbReference type="EMBL" id="PIS39780.1"/>
    </source>
</evidence>
<reference evidence="8" key="1">
    <citation type="submission" date="2017-09" db="EMBL/GenBank/DDBJ databases">
        <title>Depth-based differentiation of microbial function through sediment-hosted aquifers and enrichment of novel symbionts in the deep terrestrial subsurface.</title>
        <authorList>
            <person name="Probst A.J."/>
            <person name="Ladd B."/>
            <person name="Jarett J.K."/>
            <person name="Geller-Mcgrath D.E."/>
            <person name="Sieber C.M.K."/>
            <person name="Emerson J.B."/>
            <person name="Anantharaman K."/>
            <person name="Thomas B.C."/>
            <person name="Malmstrom R."/>
            <person name="Stieglmeier M."/>
            <person name="Klingl A."/>
            <person name="Woyke T."/>
            <person name="Ryan C.M."/>
            <person name="Banfield J.F."/>
        </authorList>
    </citation>
    <scope>NUCLEOTIDE SEQUENCE [LARGE SCALE GENOMIC DNA]</scope>
</reference>
<name>A0A2H0YMU6_9BACT</name>
<dbReference type="InterPro" id="IPR057264">
    <property type="entry name" value="Ribosomal_uL24_C"/>
</dbReference>
<dbReference type="GO" id="GO:0003735">
    <property type="term" value="F:structural constituent of ribosome"/>
    <property type="evidence" value="ECO:0007669"/>
    <property type="project" value="InterPro"/>
</dbReference>
<dbReference type="CDD" id="cd06089">
    <property type="entry name" value="KOW_RPL26"/>
    <property type="match status" value="1"/>
</dbReference>
<keyword evidence="3" id="KW-0687">Ribonucleoprotein</keyword>
<evidence type="ECO:0000256" key="5">
    <source>
        <dbReference type="ARBA" id="ARBA00035478"/>
    </source>
</evidence>
<comment type="similarity">
    <text evidence="1">Belongs to the universal ribosomal protein uL24 family.</text>
</comment>
<evidence type="ECO:0000256" key="4">
    <source>
        <dbReference type="ARBA" id="ARBA00035206"/>
    </source>
</evidence>
<dbReference type="GO" id="GO:0006412">
    <property type="term" value="P:translation"/>
    <property type="evidence" value="ECO:0007669"/>
    <property type="project" value="InterPro"/>
</dbReference>
<dbReference type="Gene3D" id="2.30.30.30">
    <property type="match status" value="1"/>
</dbReference>
<dbReference type="NCBIfam" id="TIGR01079">
    <property type="entry name" value="rplX_bact"/>
    <property type="match status" value="1"/>
</dbReference>
<proteinExistence type="inferred from homology"/>
<keyword evidence="2 7" id="KW-0689">Ribosomal protein</keyword>
<sequence>GKTGKVLRVFPKGGKVLVEGVNIMKKHQKPRKTGEKGQVIEMPLPIDVSNVKLICSKCGKATRIGYKIIDKKKYRICKKCEQET</sequence>
<protein>
    <recommendedName>
        <fullName evidence="4">Large ribosomal subunit protein uL24</fullName>
    </recommendedName>
    <alternativeName>
        <fullName evidence="5">50S ribosomal protein L24</fullName>
    </alternativeName>
</protein>
<evidence type="ECO:0000259" key="6">
    <source>
        <dbReference type="Pfam" id="PF17136"/>
    </source>
</evidence>
<feature type="domain" description="Large ribosomal subunit protein uL24 C-terminal" evidence="6">
    <location>
        <begin position="21"/>
        <end position="82"/>
    </location>
</feature>
<dbReference type="GO" id="GO:1990904">
    <property type="term" value="C:ribonucleoprotein complex"/>
    <property type="evidence" value="ECO:0007669"/>
    <property type="project" value="UniProtKB-KW"/>
</dbReference>
<evidence type="ECO:0000313" key="8">
    <source>
        <dbReference type="Proteomes" id="UP000230088"/>
    </source>
</evidence>
<dbReference type="InterPro" id="IPR014722">
    <property type="entry name" value="Rib_uL2_dom2"/>
</dbReference>
<dbReference type="GO" id="GO:0005840">
    <property type="term" value="C:ribosome"/>
    <property type="evidence" value="ECO:0007669"/>
    <property type="project" value="UniProtKB-KW"/>
</dbReference>